<keyword evidence="7" id="KW-1185">Reference proteome</keyword>
<dbReference type="InterPro" id="IPR039462">
    <property type="entry name" value="Nup159/Nup146_N"/>
</dbReference>
<sequence>MAFHSNNAGGGAQSVNASAELPEIRPEVLGFSAIGGDKKVRLLPQPWPLDNLPSSSASLLSVASNRGLIAAAGPESLVLAHTDSARKAFSTEAGENSVVSDFTPDVVTRVPQLRHVAFSSDEDFLVITAEEGGGLAVYAVQDLLAQKTDPGVQIATESTAVRALVPNPNPELGHFFAAVLDSGRLGLADVAKGQIQTMVQEGVSCVAFSTRGRALIAGMHDGSARQYKVEDASLMATIPSPPDVGDNYTTSGIYWMTDNEFYTIHSPKEPASGGEDAMQEEQDTTYNIIKADRARTSFTFHKAPMDLCFRSQFEPQRPPPLRFTVNRLRNWEPDLTDMLILGASNSIEFTVLTKTSAPIAPGQEVVNDYTLSSLLDNRKAELPMDTRGEESVLIGEALDLSSKDKVLKPIPTDDEYRESSTPLPAFLALSYEGLLSAWWVVYDKSIRAGTGYSGLTANASDQPATPGSTISAPQSDQANSMFNKPSATFGTPSTPSFGTPGLQTGQSLFGKPSQPAFGTPSAFGAPSAFGKPSQPASGAQSPFGKPSQPAFGAASTIGMSGGTAFGAAGGLGNRPSAWGSPSQSSTPQKPNPFASQAGTSSGFAKFGEPNKSTPGSTFSSFGSVGGQSPLASLVAQNSGFSGMSNEPSAFGGKALSTAPSFGSTVTVGSSIGDGSTLPPSWGTTPAQQSGATFGPGTASFASSKESDMSDASDAQNRERDEATPTPQAPPPQSKGLFGLNGNGFTLTPSFTGDGTAKDDLPKPPAPSNASLFGEGFASALGASPTKPPATPIKKEEEEPRLEDISTTPATLPKPTPSNIFPSGTPMQQPPAPSPADETSSPAGEDAPLPPDPMTWKPPKSSDDELPPLAGSPAIKVEAPESDVPSSPLEDSTGKEDDFSVEEQDGDDEDEEPSPSDAARRPRPQKAQWSFQDSTTQSPRILPAAPTPPAMKSSASSRSGDQSRDTSRPPSRLQFGQASKTGPSGLFQPSATPAGFPKPPTTFAPPAGRAQDSLRSPSPVRAASTSAIGTRRQQIFPHGTPLSASIQQAPKPPTPQPEVSDLSDDEDERIRQELASEIVPSRELEAFIARQDYTGAVSKTGTAAQIEIMYRDMNSMVDTLGLNSRSLESFIKFHQQRMTLGRTDLDEVIDQGDEGAWYGRWSLAAAEDLGNLVDQLEDGLDEGRVQDFAAKFIELDQVLLGDVAKLQTKLNIVRRELINRKHPEKTEALRKASLPKELADQQKASRQDYAQLLSLLNQAEEAAFLLKSKLSGISATNGKPTAVPTVDAVKKTITRLIQMTEKKNNDILLLESQLRKLNLDLSASSSRPTSSSSRTLGTPLRSSRALVRTAQSPLTTPRSKLSLAELNRTVRTPEHDDTPSKGYGLFYTPEGSPTQPGSQTLVALGSRIENGDMTALREANARRKEVAKKLMDAVGKRGVKVTKVAQ</sequence>
<dbReference type="EMBL" id="MU004318">
    <property type="protein sequence ID" value="KAF2658122.1"/>
    <property type="molecule type" value="Genomic_DNA"/>
</dbReference>
<feature type="region of interest" description="Disordered" evidence="4">
    <location>
        <begin position="1320"/>
        <end position="1355"/>
    </location>
</feature>
<organism evidence="6 7">
    <name type="scientific">Lophiostoma macrostomum CBS 122681</name>
    <dbReference type="NCBI Taxonomy" id="1314788"/>
    <lineage>
        <taxon>Eukaryota</taxon>
        <taxon>Fungi</taxon>
        <taxon>Dikarya</taxon>
        <taxon>Ascomycota</taxon>
        <taxon>Pezizomycotina</taxon>
        <taxon>Dothideomycetes</taxon>
        <taxon>Pleosporomycetidae</taxon>
        <taxon>Pleosporales</taxon>
        <taxon>Lophiostomataceae</taxon>
        <taxon>Lophiostoma</taxon>
    </lineage>
</organism>
<dbReference type="OrthoDB" id="248320at2759"/>
<evidence type="ECO:0000259" key="5">
    <source>
        <dbReference type="Pfam" id="PF16755"/>
    </source>
</evidence>
<name>A0A6A6TEI0_9PLEO</name>
<dbReference type="Pfam" id="PF16755">
    <property type="entry name" value="Beta-prop_NUP159_NUP214"/>
    <property type="match status" value="1"/>
</dbReference>
<feature type="compositionally biased region" description="Polar residues" evidence="4">
    <location>
        <begin position="459"/>
        <end position="507"/>
    </location>
</feature>
<feature type="compositionally biased region" description="Polar residues" evidence="4">
    <location>
        <begin position="634"/>
        <end position="647"/>
    </location>
</feature>
<feature type="compositionally biased region" description="Low complexity" evidence="4">
    <location>
        <begin position="1320"/>
        <end position="1343"/>
    </location>
</feature>
<proteinExistence type="predicted"/>
<evidence type="ECO:0000313" key="6">
    <source>
        <dbReference type="EMBL" id="KAF2658122.1"/>
    </source>
</evidence>
<dbReference type="Gene3D" id="2.130.10.10">
    <property type="entry name" value="YVTN repeat-like/Quinoprotein amine dehydrogenase"/>
    <property type="match status" value="1"/>
</dbReference>
<gene>
    <name evidence="6" type="ORF">K491DRAFT_653606</name>
</gene>
<feature type="region of interest" description="Disordered" evidence="4">
    <location>
        <begin position="459"/>
        <end position="1066"/>
    </location>
</feature>
<accession>A0A6A6TEI0</accession>
<keyword evidence="3" id="KW-0539">Nucleus</keyword>
<protein>
    <recommendedName>
        <fullName evidence="5">Nucleoporin Nup159/Nup146 N-terminal domain-containing protein</fullName>
    </recommendedName>
</protein>
<feature type="compositionally biased region" description="Polar residues" evidence="4">
    <location>
        <begin position="926"/>
        <end position="938"/>
    </location>
</feature>
<evidence type="ECO:0000256" key="2">
    <source>
        <dbReference type="ARBA" id="ARBA00022448"/>
    </source>
</evidence>
<feature type="compositionally biased region" description="Acidic residues" evidence="4">
    <location>
        <begin position="898"/>
        <end position="913"/>
    </location>
</feature>
<feature type="compositionally biased region" description="Gly residues" evidence="4">
    <location>
        <begin position="559"/>
        <end position="572"/>
    </location>
</feature>
<dbReference type="GO" id="GO:0005634">
    <property type="term" value="C:nucleus"/>
    <property type="evidence" value="ECO:0007669"/>
    <property type="project" value="UniProtKB-SubCell"/>
</dbReference>
<feature type="compositionally biased region" description="Polar residues" evidence="4">
    <location>
        <begin position="973"/>
        <end position="989"/>
    </location>
</feature>
<feature type="compositionally biased region" description="Low complexity" evidence="4">
    <location>
        <begin position="612"/>
        <end position="629"/>
    </location>
</feature>
<feature type="compositionally biased region" description="Polar residues" evidence="4">
    <location>
        <begin position="579"/>
        <end position="602"/>
    </location>
</feature>
<feature type="domain" description="Nucleoporin Nup159/Nup146 N-terminal" evidence="5">
    <location>
        <begin position="53"/>
        <end position="435"/>
    </location>
</feature>
<evidence type="ECO:0000256" key="3">
    <source>
        <dbReference type="ARBA" id="ARBA00023242"/>
    </source>
</evidence>
<feature type="compositionally biased region" description="Polar residues" evidence="4">
    <location>
        <begin position="657"/>
        <end position="691"/>
    </location>
</feature>
<evidence type="ECO:0000256" key="1">
    <source>
        <dbReference type="ARBA" id="ARBA00004123"/>
    </source>
</evidence>
<feature type="compositionally biased region" description="Polar residues" evidence="4">
    <location>
        <begin position="816"/>
        <end position="826"/>
    </location>
</feature>
<feature type="compositionally biased region" description="Low complexity" evidence="4">
    <location>
        <begin position="735"/>
        <end position="747"/>
    </location>
</feature>
<feature type="compositionally biased region" description="Basic and acidic residues" evidence="4">
    <location>
        <begin position="792"/>
        <end position="803"/>
    </location>
</feature>
<evidence type="ECO:0000256" key="4">
    <source>
        <dbReference type="SAM" id="MobiDB-lite"/>
    </source>
</evidence>
<feature type="compositionally biased region" description="Polar residues" evidence="4">
    <location>
        <begin position="1022"/>
        <end position="1032"/>
    </location>
</feature>
<comment type="subcellular location">
    <subcellularLocation>
        <location evidence="1">Nucleus</location>
    </subcellularLocation>
</comment>
<reference evidence="6" key="1">
    <citation type="journal article" date="2020" name="Stud. Mycol.">
        <title>101 Dothideomycetes genomes: a test case for predicting lifestyles and emergence of pathogens.</title>
        <authorList>
            <person name="Haridas S."/>
            <person name="Albert R."/>
            <person name="Binder M."/>
            <person name="Bloem J."/>
            <person name="Labutti K."/>
            <person name="Salamov A."/>
            <person name="Andreopoulos B."/>
            <person name="Baker S."/>
            <person name="Barry K."/>
            <person name="Bills G."/>
            <person name="Bluhm B."/>
            <person name="Cannon C."/>
            <person name="Castanera R."/>
            <person name="Culley D."/>
            <person name="Daum C."/>
            <person name="Ezra D."/>
            <person name="Gonzalez J."/>
            <person name="Henrissat B."/>
            <person name="Kuo A."/>
            <person name="Liang C."/>
            <person name="Lipzen A."/>
            <person name="Lutzoni F."/>
            <person name="Magnuson J."/>
            <person name="Mondo S."/>
            <person name="Nolan M."/>
            <person name="Ohm R."/>
            <person name="Pangilinan J."/>
            <person name="Park H.-J."/>
            <person name="Ramirez L."/>
            <person name="Alfaro M."/>
            <person name="Sun H."/>
            <person name="Tritt A."/>
            <person name="Yoshinaga Y."/>
            <person name="Zwiers L.-H."/>
            <person name="Turgeon B."/>
            <person name="Goodwin S."/>
            <person name="Spatafora J."/>
            <person name="Crous P."/>
            <person name="Grigoriev I."/>
        </authorList>
    </citation>
    <scope>NUCLEOTIDE SEQUENCE</scope>
    <source>
        <strain evidence="6">CBS 122681</strain>
    </source>
</reference>
<evidence type="ECO:0000313" key="7">
    <source>
        <dbReference type="Proteomes" id="UP000799324"/>
    </source>
</evidence>
<dbReference type="SUPFAM" id="SSF117289">
    <property type="entry name" value="Nucleoporin domain"/>
    <property type="match status" value="1"/>
</dbReference>
<dbReference type="InterPro" id="IPR015943">
    <property type="entry name" value="WD40/YVTN_repeat-like_dom_sf"/>
</dbReference>
<keyword evidence="2" id="KW-0813">Transport</keyword>
<dbReference type="Proteomes" id="UP000799324">
    <property type="component" value="Unassembled WGS sequence"/>
</dbReference>